<dbReference type="InterPro" id="IPR039552">
    <property type="entry name" value="IS66_C"/>
</dbReference>
<feature type="domain" description="Transposase IS66 C-terminal" evidence="6">
    <location>
        <begin position="477"/>
        <end position="517"/>
    </location>
</feature>
<dbReference type="Pfam" id="PF13007">
    <property type="entry name" value="LZ_Tnp_IS66"/>
    <property type="match status" value="1"/>
</dbReference>
<evidence type="ECO:0000259" key="6">
    <source>
        <dbReference type="Pfam" id="PF13817"/>
    </source>
</evidence>
<feature type="domain" description="Transposase IS66 zinc-finger binding" evidence="4">
    <location>
        <begin position="129"/>
        <end position="174"/>
    </location>
</feature>
<organism evidence="7 8">
    <name type="scientific">Enterococcus lemanii</name>
    <dbReference type="NCBI Taxonomy" id="1159752"/>
    <lineage>
        <taxon>Bacteria</taxon>
        <taxon>Bacillati</taxon>
        <taxon>Bacillota</taxon>
        <taxon>Bacilli</taxon>
        <taxon>Lactobacillales</taxon>
        <taxon>Enterococcaceae</taxon>
        <taxon>Enterococcus</taxon>
    </lineage>
</organism>
<proteinExistence type="predicted"/>
<dbReference type="EMBL" id="JBHSGS010000065">
    <property type="protein sequence ID" value="MFC4720638.1"/>
    <property type="molecule type" value="Genomic_DNA"/>
</dbReference>
<dbReference type="InterPro" id="IPR004291">
    <property type="entry name" value="Transposase_IS66_central"/>
</dbReference>
<feature type="region of interest" description="Disordered" evidence="2">
    <location>
        <begin position="85"/>
        <end position="111"/>
    </location>
</feature>
<comment type="caution">
    <text evidence="7">The sequence shown here is derived from an EMBL/GenBank/DDBJ whole genome shotgun (WGS) entry which is preliminary data.</text>
</comment>
<evidence type="ECO:0000256" key="1">
    <source>
        <dbReference type="SAM" id="Coils"/>
    </source>
</evidence>
<feature type="compositionally biased region" description="Basic residues" evidence="2">
    <location>
        <begin position="100"/>
        <end position="109"/>
    </location>
</feature>
<dbReference type="InterPro" id="IPR052344">
    <property type="entry name" value="Transposase-related"/>
</dbReference>
<dbReference type="NCBIfam" id="NF033517">
    <property type="entry name" value="transpos_IS66"/>
    <property type="match status" value="1"/>
</dbReference>
<dbReference type="Pfam" id="PF13005">
    <property type="entry name" value="zf-IS66"/>
    <property type="match status" value="1"/>
</dbReference>
<keyword evidence="1" id="KW-0175">Coiled coil</keyword>
<name>A0ABV9N0Y8_9ENTE</name>
<accession>A0ABV9N0Y8</accession>
<gene>
    <name evidence="7" type="ORF">ACFO5I_12980</name>
</gene>
<dbReference type="RefSeq" id="WP_379962537.1">
    <property type="nucleotide sequence ID" value="NZ_JBHSGS010000065.1"/>
</dbReference>
<evidence type="ECO:0000259" key="3">
    <source>
        <dbReference type="Pfam" id="PF03050"/>
    </source>
</evidence>
<evidence type="ECO:0000256" key="2">
    <source>
        <dbReference type="SAM" id="MobiDB-lite"/>
    </source>
</evidence>
<keyword evidence="8" id="KW-1185">Reference proteome</keyword>
<evidence type="ECO:0000259" key="5">
    <source>
        <dbReference type="Pfam" id="PF13007"/>
    </source>
</evidence>
<dbReference type="InterPro" id="IPR024463">
    <property type="entry name" value="Transposase_TnpC_homeodom"/>
</dbReference>
<feature type="coiled-coil region" evidence="1">
    <location>
        <begin position="32"/>
        <end position="59"/>
    </location>
</feature>
<evidence type="ECO:0000259" key="4">
    <source>
        <dbReference type="Pfam" id="PF13005"/>
    </source>
</evidence>
<dbReference type="Pfam" id="PF03050">
    <property type="entry name" value="DDE_Tnp_IS66"/>
    <property type="match status" value="1"/>
</dbReference>
<dbReference type="Proteomes" id="UP001595969">
    <property type="component" value="Unassembled WGS sequence"/>
</dbReference>
<reference evidence="8" key="1">
    <citation type="journal article" date="2019" name="Int. J. Syst. Evol. Microbiol.">
        <title>The Global Catalogue of Microorganisms (GCM) 10K type strain sequencing project: providing services to taxonomists for standard genome sequencing and annotation.</title>
        <authorList>
            <consortium name="The Broad Institute Genomics Platform"/>
            <consortium name="The Broad Institute Genome Sequencing Center for Infectious Disease"/>
            <person name="Wu L."/>
            <person name="Ma J."/>
        </authorList>
    </citation>
    <scope>NUCLEOTIDE SEQUENCE [LARGE SCALE GENOMIC DNA]</scope>
    <source>
        <strain evidence="8">CGMCC 1.19032</strain>
    </source>
</reference>
<evidence type="ECO:0000313" key="8">
    <source>
        <dbReference type="Proteomes" id="UP001595969"/>
    </source>
</evidence>
<feature type="domain" description="Transposase IS66 central" evidence="3">
    <location>
        <begin position="196"/>
        <end position="471"/>
    </location>
</feature>
<dbReference type="PANTHER" id="PTHR33678">
    <property type="entry name" value="BLL1576 PROTEIN"/>
    <property type="match status" value="1"/>
</dbReference>
<sequence length="527" mass="60737">MDKKERNEQLNNDSTEYTSLLLQLLQQQIDAGAKKDQMIENLTNEMALLREQVAFLTHKIYGRSKETIPEQTNGQMSLDLFDVPETTSSDEEDEEITVPTHKRKKKGTKAGKMAAFPQKEVHHECNEKERQCPNCGDQMNELGTQKVRDEIAFHQAKLETLQHIQHSYCCKTCERSGETVIKKATVPKPLISNSLGSASVVTETIRQKFEMNVPAYRQIKYWHQIGLDITRENISNWHNTVGHEYLSLLVERFRMQLSKGDIAFSDETHYRVLNSAREKTYYWVFSNLTTSTTPLVVYHHSESREGKVAQEFLKDFSGYNHCDGYSVYNSLDGIVPVRCLAHARRKFYESIPTKNKEEHVATKVIKQMKKIFHLESTWKELPPHERLEKRNQELRPLFDQLYQLIAGISAVPKSKLDSAVTYASKYRGDIERIFEDGRLELTNNQSERYVKRVVMTRKNCLFSTSLKGAQASGHILSVIETAKLNGLDTCKYLNYLFTELPNLPVLTAESLDAYLPWADQVQKICKK</sequence>
<feature type="domain" description="Transposase TnpC homeodomain" evidence="5">
    <location>
        <begin position="49"/>
        <end position="120"/>
    </location>
</feature>
<evidence type="ECO:0000313" key="7">
    <source>
        <dbReference type="EMBL" id="MFC4720638.1"/>
    </source>
</evidence>
<dbReference type="Pfam" id="PF13817">
    <property type="entry name" value="DDE_Tnp_IS66_C"/>
    <property type="match status" value="1"/>
</dbReference>
<dbReference type="InterPro" id="IPR024474">
    <property type="entry name" value="Znf_dom_IS66"/>
</dbReference>
<protein>
    <submittedName>
        <fullName evidence="7">IS66 family transposase</fullName>
    </submittedName>
</protein>